<feature type="compositionally biased region" description="Low complexity" evidence="1">
    <location>
        <begin position="41"/>
        <end position="62"/>
    </location>
</feature>
<dbReference type="Proteomes" id="UP000000370">
    <property type="component" value="Chromosome"/>
</dbReference>
<dbReference type="EMBL" id="CP000885">
    <property type="protein sequence ID" value="ABX41366.1"/>
    <property type="molecule type" value="Genomic_DNA"/>
</dbReference>
<dbReference type="OrthoDB" id="2067502at2"/>
<dbReference type="RefSeq" id="WP_012199012.1">
    <property type="nucleotide sequence ID" value="NC_010001.1"/>
</dbReference>
<gene>
    <name evidence="2" type="ordered locus">Cphy_0986</name>
</gene>
<evidence type="ECO:0000313" key="2">
    <source>
        <dbReference type="EMBL" id="ABX41366.1"/>
    </source>
</evidence>
<evidence type="ECO:0000313" key="3">
    <source>
        <dbReference type="Proteomes" id="UP000000370"/>
    </source>
</evidence>
<name>A9KM23_LACP7</name>
<feature type="compositionally biased region" description="Basic and acidic residues" evidence="1">
    <location>
        <begin position="66"/>
        <end position="80"/>
    </location>
</feature>
<dbReference type="KEGG" id="cpy:Cphy_0986"/>
<organism evidence="2 3">
    <name type="scientific">Lachnoclostridium phytofermentans (strain ATCC 700394 / DSM 18823 / ISDg)</name>
    <name type="common">Clostridium phytofermentans</name>
    <dbReference type="NCBI Taxonomy" id="357809"/>
    <lineage>
        <taxon>Bacteria</taxon>
        <taxon>Bacillati</taxon>
        <taxon>Bacillota</taxon>
        <taxon>Clostridia</taxon>
        <taxon>Lachnospirales</taxon>
        <taxon>Lachnospiraceae</taxon>
    </lineage>
</organism>
<sequence>MEIKKTTSSKDCGTKDGINFDYDYNTEYGDGDIPNPDKNSTKNSTENSRNSSRNSSKNCSNNYKDVIPDEVPRRDGPGGE</sequence>
<proteinExistence type="predicted"/>
<protein>
    <submittedName>
        <fullName evidence="2">Uncharacterized protein</fullName>
    </submittedName>
</protein>
<dbReference type="STRING" id="357809.Cphy_0986"/>
<feature type="region of interest" description="Disordered" evidence="1">
    <location>
        <begin position="1"/>
        <end position="80"/>
    </location>
</feature>
<accession>A9KM23</accession>
<dbReference type="AlphaFoldDB" id="A9KM23"/>
<keyword evidence="3" id="KW-1185">Reference proteome</keyword>
<reference evidence="3" key="1">
    <citation type="submission" date="2007-11" db="EMBL/GenBank/DDBJ databases">
        <title>Complete genome sequence of Clostridium phytofermentans ISDg.</title>
        <authorList>
            <person name="Leschine S.B."/>
            <person name="Warnick T.A."/>
            <person name="Blanchard J.L."/>
            <person name="Schnell D.J."/>
            <person name="Petit E.L."/>
            <person name="LaTouf W.G."/>
            <person name="Copeland A."/>
            <person name="Lucas S."/>
            <person name="Lapidus A."/>
            <person name="Barry K."/>
            <person name="Glavina del Rio T."/>
            <person name="Dalin E."/>
            <person name="Tice H."/>
            <person name="Pitluck S."/>
            <person name="Kiss H."/>
            <person name="Brettin T."/>
            <person name="Bruce D."/>
            <person name="Detter J.C."/>
            <person name="Han C."/>
            <person name="Kuske C."/>
            <person name="Schmutz J."/>
            <person name="Larimer F."/>
            <person name="Land M."/>
            <person name="Hauser L."/>
            <person name="Kyrpides N."/>
            <person name="Kim E.A."/>
            <person name="Richardson P."/>
        </authorList>
    </citation>
    <scope>NUCLEOTIDE SEQUENCE [LARGE SCALE GENOMIC DNA]</scope>
    <source>
        <strain evidence="3">ATCC 700394 / DSM 18823 / ISDg</strain>
    </source>
</reference>
<evidence type="ECO:0000256" key="1">
    <source>
        <dbReference type="SAM" id="MobiDB-lite"/>
    </source>
</evidence>
<dbReference type="HOGENOM" id="CLU_2583558_0_0_9"/>